<dbReference type="CDD" id="cd05271">
    <property type="entry name" value="NDUFA9_like_SDR_a"/>
    <property type="match status" value="1"/>
</dbReference>
<evidence type="ECO:0000313" key="3">
    <source>
        <dbReference type="RefSeq" id="WP_028312260.1"/>
    </source>
</evidence>
<dbReference type="PANTHER" id="PTHR12126:SF11">
    <property type="entry name" value="NADH DEHYDROGENASE [UBIQUINONE] 1 ALPHA SUBCOMPLEX SUBUNIT 9, MITOCHONDRIAL"/>
    <property type="match status" value="1"/>
</dbReference>
<reference evidence="3" key="5">
    <citation type="journal article" date="2010" name="FEBS J.">
        <title>Classification of the short-chain dehydrogenase/reductase superfamily using hidden Markov models.</title>
        <authorList>
            <person name="Kallberg Y."/>
            <person name="Oppermann U."/>
            <person name="Persson B."/>
        </authorList>
    </citation>
    <scope>NUCLEOTIDE SEQUENCE</scope>
</reference>
<keyword evidence="2" id="KW-1185">Reference proteome</keyword>
<name>A0A8B6X6I8_9BURK</name>
<accession>A0A8B6X6I8</accession>
<dbReference type="PANTHER" id="PTHR12126">
    <property type="entry name" value="NADH-UBIQUINONE OXIDOREDUCTASE 39 KDA SUBUNIT-RELATED"/>
    <property type="match status" value="1"/>
</dbReference>
<dbReference type="RefSeq" id="WP_028312260.1">
    <property type="nucleotide sequence ID" value="NZ_AXWS01000015.1"/>
</dbReference>
<dbReference type="InterPro" id="IPR036291">
    <property type="entry name" value="NAD(P)-bd_dom_sf"/>
</dbReference>
<proteinExistence type="predicted"/>
<protein>
    <submittedName>
        <fullName evidence="3">Complex I NDUFA9 subunit family protein</fullName>
    </submittedName>
</protein>
<dbReference type="InterPro" id="IPR001509">
    <property type="entry name" value="Epimerase_deHydtase"/>
</dbReference>
<feature type="domain" description="NAD-dependent epimerase/dehydratase" evidence="1">
    <location>
        <begin position="6"/>
        <end position="221"/>
    </location>
</feature>
<reference evidence="3" key="8">
    <citation type="submission" date="2025-08" db="UniProtKB">
        <authorList>
            <consortium name="RefSeq"/>
        </authorList>
    </citation>
    <scope>IDENTIFICATION</scope>
</reference>
<dbReference type="Proteomes" id="UP000675920">
    <property type="component" value="Unplaced"/>
</dbReference>
<reference evidence="3" key="7">
    <citation type="journal article" date="2020" name="Curr. Opin. Struct. Biol.">
        <title>Respiratory complex I - structure, mechanism and evolution.</title>
        <authorList>
            <person name="Parey K."/>
            <person name="Wirth C."/>
            <person name="Vonck J."/>
            <person name="Zickermann V."/>
        </authorList>
    </citation>
    <scope>NUCLEOTIDE SEQUENCE</scope>
</reference>
<dbReference type="GO" id="GO:0044877">
    <property type="term" value="F:protein-containing complex binding"/>
    <property type="evidence" value="ECO:0007669"/>
    <property type="project" value="TreeGrafter"/>
</dbReference>
<dbReference type="Gene3D" id="3.40.50.720">
    <property type="entry name" value="NAD(P)-binding Rossmann-like Domain"/>
    <property type="match status" value="1"/>
</dbReference>
<sequence length="329" mass="34346">MKHRRILLIGGTGFIGRAIAARLAARGATVTVPTRRAARAGQLPTLPTAQVVEANVNDPAALARLVAGQDAVINLVGILHSRRGEPYGPDFARAHVDLPRAIAAAMKAEAARAGRPLRLLHMSALGADSAGPSMYQRSKGDGEAALRGEVAGSALALTIFRPSVVFGPEDSFLNLFAKLAAKAPVLPIGGADARFQPVFVGDVADAFVNALDDPATYGRAYELCGPKTYSLRELVAFAARASGHPRCVIGLPAVAARMQALALEFAPGGPLMSRDNLDSMKTDNVAPAGWQPAPELGLASLTPVEAAADWLPGTGRLGKLDDYRRAGQR</sequence>
<reference evidence="3" key="4">
    <citation type="journal article" date="2009" name="Chem. Biol. Interact.">
        <title>The SDR (short-chain dehydrogenase/reductase and related enzymes) nomenclature initiative.</title>
        <authorList>
            <person name="Persson B."/>
            <person name="Kallberg Y."/>
            <person name="Bray J.E."/>
            <person name="Bruford E."/>
            <person name="Dellaporta S.L."/>
            <person name="Favia A.D."/>
            <person name="Duarte R.G."/>
            <person name="Jornvall H."/>
            <person name="Kavanagh K.L."/>
            <person name="Kedishvili N."/>
            <person name="Kisiela M."/>
            <person name="Maser E."/>
            <person name="Mindnich R."/>
            <person name="Orchard S."/>
            <person name="Penning T.M."/>
            <person name="Thornton J.M."/>
            <person name="Adamski J."/>
            <person name="Oppermann U."/>
        </authorList>
    </citation>
    <scope>NUCLEOTIDE SEQUENCE</scope>
</reference>
<reference evidence="3" key="6">
    <citation type="journal article" date="2014" name="Biochim. Biophys. Acta">
        <title>Characterisation of the active/de-active transition of mitochondrial complex I.</title>
        <authorList>
            <person name="Babot M."/>
            <person name="Birch A."/>
            <person name="Labarbuta P."/>
            <person name="Galkin A."/>
        </authorList>
    </citation>
    <scope>NUCLEOTIDE SEQUENCE</scope>
</reference>
<reference evidence="3" key="1">
    <citation type="journal article" date="2003" name="Chem. Biol. Interact.">
        <title>Short-chain dehydrogenases/reductases (SDR): the 2002 update.</title>
        <authorList>
            <person name="Oppermann U."/>
            <person name="Filling C."/>
            <person name="Hult M."/>
            <person name="Shafqat N."/>
            <person name="Wu X."/>
            <person name="Lindh M."/>
            <person name="Shafqat J."/>
            <person name="Nordling E."/>
            <person name="Kallberg Y."/>
            <person name="Persson B."/>
            <person name="Jornvall H."/>
        </authorList>
    </citation>
    <scope>NUCLEOTIDE SEQUENCE</scope>
</reference>
<dbReference type="AlphaFoldDB" id="A0A8B6X6I8"/>
<evidence type="ECO:0000313" key="2">
    <source>
        <dbReference type="Proteomes" id="UP000675920"/>
    </source>
</evidence>
<dbReference type="Pfam" id="PF01370">
    <property type="entry name" value="Epimerase"/>
    <property type="match status" value="1"/>
</dbReference>
<dbReference type="OrthoDB" id="5292533at2"/>
<reference evidence="3" key="2">
    <citation type="journal article" date="2008" name="Cell. Mol. Life Sci.">
        <title>Medium- and short-chain dehydrogenase/reductase gene and protein families : the SDR superfamily: functional and structural diversity within a family of metabolic and regulatory enzymes.</title>
        <authorList>
            <person name="Kavanagh K.L."/>
            <person name="Jornvall H."/>
            <person name="Persson B."/>
            <person name="Oppermann U."/>
        </authorList>
    </citation>
    <scope>NUCLEOTIDE SEQUENCE</scope>
</reference>
<dbReference type="InterPro" id="IPR051207">
    <property type="entry name" value="ComplexI_NDUFA9_subunit"/>
</dbReference>
<organism evidence="2 3">
    <name type="scientific">Derxia gummosa DSM 723</name>
    <dbReference type="NCBI Taxonomy" id="1121388"/>
    <lineage>
        <taxon>Bacteria</taxon>
        <taxon>Pseudomonadati</taxon>
        <taxon>Pseudomonadota</taxon>
        <taxon>Betaproteobacteria</taxon>
        <taxon>Burkholderiales</taxon>
        <taxon>Alcaligenaceae</taxon>
        <taxon>Derxia</taxon>
    </lineage>
</organism>
<dbReference type="SUPFAM" id="SSF51735">
    <property type="entry name" value="NAD(P)-binding Rossmann-fold domains"/>
    <property type="match status" value="1"/>
</dbReference>
<reference evidence="3" key="3">
    <citation type="journal article" date="2008" name="Cell. Mol. Life Sci.">
        <title>Medium- and short-chain dehydrogenase/reductase gene and protein families : Structure-function relationships in short-chain alcohol dehydrogenases.</title>
        <authorList>
            <person name="Ladenstein R."/>
            <person name="Winberg J.O."/>
            <person name="Benach J."/>
        </authorList>
    </citation>
    <scope>NUCLEOTIDE SEQUENCE</scope>
</reference>
<evidence type="ECO:0000259" key="1">
    <source>
        <dbReference type="Pfam" id="PF01370"/>
    </source>
</evidence>